<organism evidence="4 5">
    <name type="scientific">Rugamonas aquatica</name>
    <dbReference type="NCBI Taxonomy" id="2743357"/>
    <lineage>
        <taxon>Bacteria</taxon>
        <taxon>Pseudomonadati</taxon>
        <taxon>Pseudomonadota</taxon>
        <taxon>Betaproteobacteria</taxon>
        <taxon>Burkholderiales</taxon>
        <taxon>Oxalobacteraceae</taxon>
        <taxon>Telluria group</taxon>
        <taxon>Rugamonas</taxon>
    </lineage>
</organism>
<evidence type="ECO:0000256" key="1">
    <source>
        <dbReference type="ARBA" id="ARBA00022553"/>
    </source>
</evidence>
<dbReference type="InterPro" id="IPR050595">
    <property type="entry name" value="Bact_response_regulator"/>
</dbReference>
<dbReference type="InterPro" id="IPR001789">
    <property type="entry name" value="Sig_transdc_resp-reg_receiver"/>
</dbReference>
<dbReference type="Gene3D" id="3.40.50.2300">
    <property type="match status" value="1"/>
</dbReference>
<dbReference type="Proteomes" id="UP000440498">
    <property type="component" value="Unassembled WGS sequence"/>
</dbReference>
<keyword evidence="5" id="KW-1185">Reference proteome</keyword>
<dbReference type="InterPro" id="IPR011006">
    <property type="entry name" value="CheY-like_superfamily"/>
</dbReference>
<dbReference type="Pfam" id="PF00072">
    <property type="entry name" value="Response_reg"/>
    <property type="match status" value="1"/>
</dbReference>
<feature type="modified residue" description="4-aspartylphosphate" evidence="2">
    <location>
        <position position="58"/>
    </location>
</feature>
<dbReference type="AlphaFoldDB" id="A0A6A7N532"/>
<dbReference type="PROSITE" id="PS50110">
    <property type="entry name" value="RESPONSE_REGULATORY"/>
    <property type="match status" value="1"/>
</dbReference>
<dbReference type="EMBL" id="WHUG01000006">
    <property type="protein sequence ID" value="MQA39988.1"/>
    <property type="molecule type" value="Genomic_DNA"/>
</dbReference>
<comment type="caution">
    <text evidence="4">The sequence shown here is derived from an EMBL/GenBank/DDBJ whole genome shotgun (WGS) entry which is preliminary data.</text>
</comment>
<gene>
    <name evidence="4" type="ORF">GEV02_17700</name>
</gene>
<evidence type="ECO:0000313" key="4">
    <source>
        <dbReference type="EMBL" id="MQA39988.1"/>
    </source>
</evidence>
<reference evidence="4 5" key="1">
    <citation type="submission" date="2019-10" db="EMBL/GenBank/DDBJ databases">
        <title>Two novel species isolated from a subtropical stream in China.</title>
        <authorList>
            <person name="Lu H."/>
        </authorList>
    </citation>
    <scope>NUCLEOTIDE SEQUENCE [LARGE SCALE GENOMIC DNA]</scope>
    <source>
        <strain evidence="4 5">FT29W</strain>
    </source>
</reference>
<evidence type="ECO:0000256" key="2">
    <source>
        <dbReference type="PROSITE-ProRule" id="PRU00169"/>
    </source>
</evidence>
<keyword evidence="1 2" id="KW-0597">Phosphoprotein</keyword>
<dbReference type="SUPFAM" id="SSF52172">
    <property type="entry name" value="CheY-like"/>
    <property type="match status" value="1"/>
</dbReference>
<feature type="domain" description="Response regulatory" evidence="3">
    <location>
        <begin position="9"/>
        <end position="125"/>
    </location>
</feature>
<dbReference type="PANTHER" id="PTHR44591:SF3">
    <property type="entry name" value="RESPONSE REGULATORY DOMAIN-CONTAINING PROTEIN"/>
    <property type="match status" value="1"/>
</dbReference>
<evidence type="ECO:0000313" key="5">
    <source>
        <dbReference type="Proteomes" id="UP000440498"/>
    </source>
</evidence>
<evidence type="ECO:0000259" key="3">
    <source>
        <dbReference type="PROSITE" id="PS50110"/>
    </source>
</evidence>
<sequence length="136" mass="14538">MDQTTIPPRILIVDDNDAAADIAAELLGLYNYKTAVAYSGAEGLQTAMAFMPDVVLLDLGMPGMDGYQVAQALRALPAFQEVALIAFTAWDDPATLARTRSVGFDQHITKPSSLDEILNAIHSASAMRGGFHQKTA</sequence>
<dbReference type="SMART" id="SM00448">
    <property type="entry name" value="REC"/>
    <property type="match status" value="1"/>
</dbReference>
<accession>A0A6A7N532</accession>
<protein>
    <submittedName>
        <fullName evidence="4">Response regulator</fullName>
    </submittedName>
</protein>
<name>A0A6A7N532_9BURK</name>
<dbReference type="GO" id="GO:0000160">
    <property type="term" value="P:phosphorelay signal transduction system"/>
    <property type="evidence" value="ECO:0007669"/>
    <property type="project" value="InterPro"/>
</dbReference>
<dbReference type="PANTHER" id="PTHR44591">
    <property type="entry name" value="STRESS RESPONSE REGULATOR PROTEIN 1"/>
    <property type="match status" value="1"/>
</dbReference>
<proteinExistence type="predicted"/>